<evidence type="ECO:0000313" key="7">
    <source>
        <dbReference type="Proteomes" id="UP000593578"/>
    </source>
</evidence>
<name>A0A0D2SKP2_GOSRA</name>
<dbReference type="InterPro" id="IPR013083">
    <property type="entry name" value="Znf_RING/FYVE/PHD"/>
</dbReference>
<evidence type="ECO:0000256" key="1">
    <source>
        <dbReference type="PROSITE-ProRule" id="PRU00175"/>
    </source>
</evidence>
<dbReference type="CDD" id="cd16449">
    <property type="entry name" value="RING-HC"/>
    <property type="match status" value="1"/>
</dbReference>
<dbReference type="Pfam" id="PF13920">
    <property type="entry name" value="zf-C3HC4_3"/>
    <property type="match status" value="1"/>
</dbReference>
<evidence type="ECO:0000256" key="2">
    <source>
        <dbReference type="SAM" id="MobiDB-lite"/>
    </source>
</evidence>
<dbReference type="Proteomes" id="UP000593578">
    <property type="component" value="Unassembled WGS sequence"/>
</dbReference>
<dbReference type="PANTHER" id="PTHR46629">
    <property type="entry name" value="OS01G0917900 PROTEIN"/>
    <property type="match status" value="1"/>
</dbReference>
<keyword evidence="6" id="KW-1185">Reference proteome</keyword>
<keyword evidence="1" id="KW-0862">Zinc</keyword>
<dbReference type="PROSITE" id="PS50089">
    <property type="entry name" value="ZF_RING_2"/>
    <property type="match status" value="1"/>
</dbReference>
<feature type="compositionally biased region" description="Basic and acidic residues" evidence="2">
    <location>
        <begin position="114"/>
        <end position="123"/>
    </location>
</feature>
<gene>
    <name evidence="4" type="ORF">B456_007G155500</name>
    <name evidence="5" type="ORF">Gorai_018818</name>
</gene>
<accession>A0A0D2SKP2</accession>
<dbReference type="InterPro" id="IPR001841">
    <property type="entry name" value="Znf_RING"/>
</dbReference>
<feature type="region of interest" description="Disordered" evidence="2">
    <location>
        <begin position="94"/>
        <end position="208"/>
    </location>
</feature>
<protein>
    <recommendedName>
        <fullName evidence="3">RING-type domain-containing protein</fullName>
    </recommendedName>
</protein>
<feature type="compositionally biased region" description="Polar residues" evidence="2">
    <location>
        <begin position="186"/>
        <end position="199"/>
    </location>
</feature>
<evidence type="ECO:0000313" key="6">
    <source>
        <dbReference type="Proteomes" id="UP000032304"/>
    </source>
</evidence>
<dbReference type="OrthoDB" id="1711136at2759"/>
<reference evidence="5" key="3">
    <citation type="submission" date="2020-04" db="EMBL/GenBank/DDBJ databases">
        <authorList>
            <person name="Grover C.E."/>
            <person name="Arick M.A. II"/>
            <person name="Thrash A."/>
            <person name="Conover J.L."/>
            <person name="Sanders W.S."/>
            <person name="Peterson D.G."/>
            <person name="Scheffler J.A."/>
            <person name="Scheffler B.E."/>
            <person name="Wendel J.F."/>
        </authorList>
    </citation>
    <scope>NUCLEOTIDE SEQUENCE</scope>
    <source>
        <strain evidence="5">8</strain>
        <tissue evidence="5">Leaf</tissue>
    </source>
</reference>
<feature type="compositionally biased region" description="Basic and acidic residues" evidence="2">
    <location>
        <begin position="138"/>
        <end position="151"/>
    </location>
</feature>
<feature type="domain" description="RING-type" evidence="3">
    <location>
        <begin position="314"/>
        <end position="352"/>
    </location>
</feature>
<dbReference type="Gramene" id="KJB42496">
    <property type="protein sequence ID" value="KJB42496"/>
    <property type="gene ID" value="B456_007G155500"/>
</dbReference>
<dbReference type="AlphaFoldDB" id="A0A0D2SKP2"/>
<proteinExistence type="predicted"/>
<reference evidence="5 7" key="2">
    <citation type="journal article" date="2019" name="Genome Biol. Evol.">
        <title>Insights into the evolution of the New World diploid cottons (Gossypium, subgenus Houzingenia) based on genome sequencing.</title>
        <authorList>
            <person name="Grover C.E."/>
            <person name="Arick M.A. 2nd"/>
            <person name="Thrash A."/>
            <person name="Conover J.L."/>
            <person name="Sanders W.S."/>
            <person name="Peterson D.G."/>
            <person name="Frelichowski J.E."/>
            <person name="Scheffler J.A."/>
            <person name="Scheffler B.E."/>
            <person name="Wendel J.F."/>
        </authorList>
    </citation>
    <scope>NUCLEOTIDE SEQUENCE [LARGE SCALE GENOMIC DNA]</scope>
    <source>
        <strain evidence="5">8</strain>
        <tissue evidence="5">Leaf</tissue>
    </source>
</reference>
<dbReference type="GO" id="GO:0008270">
    <property type="term" value="F:zinc ion binding"/>
    <property type="evidence" value="ECO:0007669"/>
    <property type="project" value="UniProtKB-KW"/>
</dbReference>
<dbReference type="KEGG" id="gra:105803299"/>
<evidence type="ECO:0000313" key="5">
    <source>
        <dbReference type="EMBL" id="MBA0590099.1"/>
    </source>
</evidence>
<organism evidence="4 6">
    <name type="scientific">Gossypium raimondii</name>
    <name type="common">Peruvian cotton</name>
    <name type="synonym">Gossypium klotzschianum subsp. raimondii</name>
    <dbReference type="NCBI Taxonomy" id="29730"/>
    <lineage>
        <taxon>Eukaryota</taxon>
        <taxon>Viridiplantae</taxon>
        <taxon>Streptophyta</taxon>
        <taxon>Embryophyta</taxon>
        <taxon>Tracheophyta</taxon>
        <taxon>Spermatophyta</taxon>
        <taxon>Magnoliopsida</taxon>
        <taxon>eudicotyledons</taxon>
        <taxon>Gunneridae</taxon>
        <taxon>Pentapetalae</taxon>
        <taxon>rosids</taxon>
        <taxon>malvids</taxon>
        <taxon>Malvales</taxon>
        <taxon>Malvaceae</taxon>
        <taxon>Malvoideae</taxon>
        <taxon>Gossypium</taxon>
    </lineage>
</organism>
<dbReference type="SMART" id="SM00184">
    <property type="entry name" value="RING"/>
    <property type="match status" value="1"/>
</dbReference>
<sequence>MESSNRRLTLFEQMSAVDNGRTSLAAAFTLDALLGNTKPPQQPPSHNRTLLEIILDDGSNKDKKSWKAFRDKIRLKRPGSALTSSLHVPVSDVNVQTDRSQLPRRGPFLSDPDDSVRVEDGGERAPVSDPPVLNSLLRLERTDSDSDRFGHDPMQPFNDDSADVSMPSNAPPLRRVRPQTDRNDSNRLPSSNTAVNNIDSSEDDDSPLARHVTRQLGAVLAEERALSAREAAEAAAAAVEQAAVTVNNAPPASEEPVRMSLMELLEETSQQMGLMGSSYIISDAGEEYEKEEVTDEDEDEKEVVQSSGGMEHACCVCMVRHKGAAFIPCGHTFCRLCSRELWVQRGNCPLCNGSILEILDIF</sequence>
<reference evidence="4 6" key="1">
    <citation type="journal article" date="2012" name="Nature">
        <title>Repeated polyploidization of Gossypium genomes and the evolution of spinnable cotton fibres.</title>
        <authorList>
            <person name="Paterson A.H."/>
            <person name="Wendel J.F."/>
            <person name="Gundlach H."/>
            <person name="Guo H."/>
            <person name="Jenkins J."/>
            <person name="Jin D."/>
            <person name="Llewellyn D."/>
            <person name="Showmaker K.C."/>
            <person name="Shu S."/>
            <person name="Udall J."/>
            <person name="Yoo M.J."/>
            <person name="Byers R."/>
            <person name="Chen W."/>
            <person name="Doron-Faigenboim A."/>
            <person name="Duke M.V."/>
            <person name="Gong L."/>
            <person name="Grimwood J."/>
            <person name="Grover C."/>
            <person name="Grupp K."/>
            <person name="Hu G."/>
            <person name="Lee T.H."/>
            <person name="Li J."/>
            <person name="Lin L."/>
            <person name="Liu T."/>
            <person name="Marler B.S."/>
            <person name="Page J.T."/>
            <person name="Roberts A.W."/>
            <person name="Romanel E."/>
            <person name="Sanders W.S."/>
            <person name="Szadkowski E."/>
            <person name="Tan X."/>
            <person name="Tang H."/>
            <person name="Xu C."/>
            <person name="Wang J."/>
            <person name="Wang Z."/>
            <person name="Zhang D."/>
            <person name="Zhang L."/>
            <person name="Ashrafi H."/>
            <person name="Bedon F."/>
            <person name="Bowers J.E."/>
            <person name="Brubaker C.L."/>
            <person name="Chee P.W."/>
            <person name="Das S."/>
            <person name="Gingle A.R."/>
            <person name="Haigler C.H."/>
            <person name="Harker D."/>
            <person name="Hoffmann L.V."/>
            <person name="Hovav R."/>
            <person name="Jones D.C."/>
            <person name="Lemke C."/>
            <person name="Mansoor S."/>
            <person name="ur Rahman M."/>
            <person name="Rainville L.N."/>
            <person name="Rambani A."/>
            <person name="Reddy U.K."/>
            <person name="Rong J.K."/>
            <person name="Saranga Y."/>
            <person name="Scheffler B.E."/>
            <person name="Scheffler J.A."/>
            <person name="Stelly D.M."/>
            <person name="Triplett B.A."/>
            <person name="Van Deynze A."/>
            <person name="Vaslin M.F."/>
            <person name="Waghmare V.N."/>
            <person name="Walford S.A."/>
            <person name="Wright R.J."/>
            <person name="Zaki E.A."/>
            <person name="Zhang T."/>
            <person name="Dennis E.S."/>
            <person name="Mayer K.F."/>
            <person name="Peterson D.G."/>
            <person name="Rokhsar D.S."/>
            <person name="Wang X."/>
            <person name="Schmutz J."/>
        </authorList>
    </citation>
    <scope>NUCLEOTIDE SEQUENCE [LARGE SCALE GENOMIC DNA]</scope>
</reference>
<dbReference type="EMBL" id="CM001746">
    <property type="protein sequence ID" value="KJB42496.1"/>
    <property type="molecule type" value="Genomic_DNA"/>
</dbReference>
<dbReference type="SUPFAM" id="SSF57850">
    <property type="entry name" value="RING/U-box"/>
    <property type="match status" value="1"/>
</dbReference>
<keyword evidence="1" id="KW-0863">Zinc-finger</keyword>
<dbReference type="eggNOG" id="ENOG502S1HQ">
    <property type="taxonomic scope" value="Eukaryota"/>
</dbReference>
<keyword evidence="1" id="KW-0479">Metal-binding</keyword>
<dbReference type="Gene3D" id="3.30.40.10">
    <property type="entry name" value="Zinc/RING finger domain, C3HC4 (zinc finger)"/>
    <property type="match status" value="1"/>
</dbReference>
<dbReference type="EMBL" id="JABEZZ010000007">
    <property type="protein sequence ID" value="MBA0590099.1"/>
    <property type="molecule type" value="Genomic_DNA"/>
</dbReference>
<dbReference type="OMA" id="RPQTDRN"/>
<evidence type="ECO:0000313" key="4">
    <source>
        <dbReference type="EMBL" id="KJB42496.1"/>
    </source>
</evidence>
<evidence type="ECO:0000259" key="3">
    <source>
        <dbReference type="PROSITE" id="PS50089"/>
    </source>
</evidence>
<dbReference type="Proteomes" id="UP000032304">
    <property type="component" value="Chromosome 7"/>
</dbReference>